<dbReference type="InterPro" id="IPR001611">
    <property type="entry name" value="Leu-rich_rpt"/>
</dbReference>
<keyword evidence="2" id="KW-0433">Leucine-rich repeat</keyword>
<feature type="region of interest" description="Disordered" evidence="8">
    <location>
        <begin position="536"/>
        <end position="560"/>
    </location>
</feature>
<keyword evidence="6 9" id="KW-0472">Membrane</keyword>
<evidence type="ECO:0000313" key="12">
    <source>
        <dbReference type="Proteomes" id="UP000030748"/>
    </source>
</evidence>
<dbReference type="Proteomes" id="UP000030748">
    <property type="component" value="Unassembled WGS sequence"/>
</dbReference>
<evidence type="ECO:0000256" key="7">
    <source>
        <dbReference type="ARBA" id="ARBA00023180"/>
    </source>
</evidence>
<sequence>KYNCLQPLRLSFITIKIAKKKREVISFPTMAFIISAYLLVFFTSIITSIPMIIFTATVVEDLNNLQPPANFNSTITNNCLTNPSLRYCGTTAAAYDLREIFKFTIVASHLCNISKNPNCVESFPKIDLHSQPKLAPLYLSFTFFWKFCPLTVSSIDLSNNSLDGNFPIDILHCSQIQFLDLSHNNFSGDFPMQNFSVLENLTFLNLSYNDFSECRISEARFFERFNSTSFIHSGLIPNHKEFKIKAVLLLVGFPVLVIAMVVCWGWIICFKSKHNFTPSILESATDGFSRRNLVGKNKESSTYRGVLKDGREVRIEIYLGNNKMSRDERRRFVEQCKVLVRLQHKNLVPVLGWCDSSRFSGIVTEWINGENIETWLTNNAPPWKQRVKVILRVAAGICYLHQEWPHIGYNLKTRNIVLSEDGEPIITSFKIDDHHSSKTKTCKFGIFMLEIVTNRRAVEEFEKKEIGFVEWVKLNYSEHVENVIDKRMKKTAEIVAEAAEVIEFGLMCADISNSRQLKWDKIWDLLSKMASAARLASPDHHHRTTPGLDRGRVHKHVHHH</sequence>
<dbReference type="InterPro" id="IPR000719">
    <property type="entry name" value="Prot_kinase_dom"/>
</dbReference>
<dbReference type="Gene3D" id="1.10.510.10">
    <property type="entry name" value="Transferase(Phosphotransferase) domain 1"/>
    <property type="match status" value="2"/>
</dbReference>
<evidence type="ECO:0000256" key="8">
    <source>
        <dbReference type="SAM" id="MobiDB-lite"/>
    </source>
</evidence>
<accession>A0A022PTH2</accession>
<keyword evidence="7" id="KW-0325">Glycoprotein</keyword>
<dbReference type="PANTHER" id="PTHR48056">
    <property type="entry name" value="LRR RECEPTOR-LIKE SERINE/THREONINE-PROTEIN KINASE-RELATED"/>
    <property type="match status" value="1"/>
</dbReference>
<feature type="non-terminal residue" evidence="11">
    <location>
        <position position="1"/>
    </location>
</feature>
<comment type="subcellular location">
    <subcellularLocation>
        <location evidence="1">Membrane</location>
    </subcellularLocation>
</comment>
<evidence type="ECO:0000259" key="10">
    <source>
        <dbReference type="PROSITE" id="PS50011"/>
    </source>
</evidence>
<protein>
    <recommendedName>
        <fullName evidence="10">Protein kinase domain-containing protein</fullName>
    </recommendedName>
</protein>
<feature type="transmembrane region" description="Helical" evidence="9">
    <location>
        <begin position="246"/>
        <end position="267"/>
    </location>
</feature>
<dbReference type="InterPro" id="IPR001245">
    <property type="entry name" value="Ser-Thr/Tyr_kinase_cat_dom"/>
</dbReference>
<keyword evidence="12" id="KW-1185">Reference proteome</keyword>
<evidence type="ECO:0000256" key="5">
    <source>
        <dbReference type="ARBA" id="ARBA00022989"/>
    </source>
</evidence>
<keyword evidence="3 9" id="KW-0812">Transmembrane</keyword>
<organism evidence="11 12">
    <name type="scientific">Erythranthe guttata</name>
    <name type="common">Yellow monkey flower</name>
    <name type="synonym">Mimulus guttatus</name>
    <dbReference type="NCBI Taxonomy" id="4155"/>
    <lineage>
        <taxon>Eukaryota</taxon>
        <taxon>Viridiplantae</taxon>
        <taxon>Streptophyta</taxon>
        <taxon>Embryophyta</taxon>
        <taxon>Tracheophyta</taxon>
        <taxon>Spermatophyta</taxon>
        <taxon>Magnoliopsida</taxon>
        <taxon>eudicotyledons</taxon>
        <taxon>Gunneridae</taxon>
        <taxon>Pentapetalae</taxon>
        <taxon>asterids</taxon>
        <taxon>lamiids</taxon>
        <taxon>Lamiales</taxon>
        <taxon>Phrymaceae</taxon>
        <taxon>Erythranthe</taxon>
    </lineage>
</organism>
<dbReference type="InterPro" id="IPR011009">
    <property type="entry name" value="Kinase-like_dom_sf"/>
</dbReference>
<name>A0A022PTH2_ERYGU</name>
<evidence type="ECO:0000256" key="9">
    <source>
        <dbReference type="SAM" id="Phobius"/>
    </source>
</evidence>
<gene>
    <name evidence="11" type="ORF">MIMGU_mgv1a020030mg</name>
</gene>
<dbReference type="eggNOG" id="ENOG502QPYS">
    <property type="taxonomic scope" value="Eukaryota"/>
</dbReference>
<evidence type="ECO:0000313" key="11">
    <source>
        <dbReference type="EMBL" id="EYU19091.1"/>
    </source>
</evidence>
<dbReference type="GO" id="GO:0016020">
    <property type="term" value="C:membrane"/>
    <property type="evidence" value="ECO:0007669"/>
    <property type="project" value="UniProtKB-SubCell"/>
</dbReference>
<dbReference type="SUPFAM" id="SSF56112">
    <property type="entry name" value="Protein kinase-like (PK-like)"/>
    <property type="match status" value="1"/>
</dbReference>
<reference evidence="11 12" key="1">
    <citation type="journal article" date="2013" name="Proc. Natl. Acad. Sci. U.S.A.">
        <title>Fine-scale variation in meiotic recombination in Mimulus inferred from population shotgun sequencing.</title>
        <authorList>
            <person name="Hellsten U."/>
            <person name="Wright K.M."/>
            <person name="Jenkins J."/>
            <person name="Shu S."/>
            <person name="Yuan Y."/>
            <person name="Wessler S.R."/>
            <person name="Schmutz J."/>
            <person name="Willis J.H."/>
            <person name="Rokhsar D.S."/>
        </authorList>
    </citation>
    <scope>NUCLEOTIDE SEQUENCE [LARGE SCALE GENOMIC DNA]</scope>
    <source>
        <strain evidence="12">cv. DUN x IM62</strain>
    </source>
</reference>
<dbReference type="PROSITE" id="PS50011">
    <property type="entry name" value="PROTEIN_KINASE_DOM"/>
    <property type="match status" value="1"/>
</dbReference>
<dbReference type="InterPro" id="IPR050647">
    <property type="entry name" value="Plant_LRR-RLKs"/>
</dbReference>
<evidence type="ECO:0000256" key="3">
    <source>
        <dbReference type="ARBA" id="ARBA00022692"/>
    </source>
</evidence>
<evidence type="ECO:0000256" key="6">
    <source>
        <dbReference type="ARBA" id="ARBA00023136"/>
    </source>
</evidence>
<dbReference type="Pfam" id="PF00560">
    <property type="entry name" value="LRR_1"/>
    <property type="match status" value="1"/>
</dbReference>
<evidence type="ECO:0000256" key="4">
    <source>
        <dbReference type="ARBA" id="ARBA00022737"/>
    </source>
</evidence>
<dbReference type="Gene3D" id="3.80.10.10">
    <property type="entry name" value="Ribonuclease Inhibitor"/>
    <property type="match status" value="1"/>
</dbReference>
<keyword evidence="5 9" id="KW-1133">Transmembrane helix</keyword>
<dbReference type="Pfam" id="PF07714">
    <property type="entry name" value="PK_Tyr_Ser-Thr"/>
    <property type="match status" value="1"/>
</dbReference>
<dbReference type="GO" id="GO:0005524">
    <property type="term" value="F:ATP binding"/>
    <property type="evidence" value="ECO:0007669"/>
    <property type="project" value="InterPro"/>
</dbReference>
<dbReference type="GO" id="GO:0004672">
    <property type="term" value="F:protein kinase activity"/>
    <property type="evidence" value="ECO:0007669"/>
    <property type="project" value="InterPro"/>
</dbReference>
<feature type="domain" description="Protein kinase" evidence="10">
    <location>
        <begin position="288"/>
        <end position="560"/>
    </location>
</feature>
<evidence type="ECO:0000256" key="2">
    <source>
        <dbReference type="ARBA" id="ARBA00022614"/>
    </source>
</evidence>
<proteinExistence type="predicted"/>
<dbReference type="EMBL" id="KI632305">
    <property type="protein sequence ID" value="EYU19091.1"/>
    <property type="molecule type" value="Genomic_DNA"/>
</dbReference>
<dbReference type="InterPro" id="IPR032675">
    <property type="entry name" value="LRR_dom_sf"/>
</dbReference>
<dbReference type="SUPFAM" id="SSF52058">
    <property type="entry name" value="L domain-like"/>
    <property type="match status" value="1"/>
</dbReference>
<dbReference type="Gene3D" id="3.30.200.20">
    <property type="entry name" value="Phosphorylase Kinase, domain 1"/>
    <property type="match status" value="1"/>
</dbReference>
<evidence type="ECO:0000256" key="1">
    <source>
        <dbReference type="ARBA" id="ARBA00004370"/>
    </source>
</evidence>
<feature type="transmembrane region" description="Helical" evidence="9">
    <location>
        <begin position="30"/>
        <end position="54"/>
    </location>
</feature>
<dbReference type="PANTHER" id="PTHR48056:SF57">
    <property type="entry name" value="LEUCINE-RICH REPEAT-CONTAINING N-TERMINAL PLANT-TYPE DOMAIN-CONTAINING PROTEIN"/>
    <property type="match status" value="1"/>
</dbReference>
<dbReference type="AlphaFoldDB" id="A0A022PTH2"/>
<keyword evidence="4" id="KW-0677">Repeat</keyword>